<dbReference type="Pfam" id="PF00378">
    <property type="entry name" value="ECH_1"/>
    <property type="match status" value="1"/>
</dbReference>
<evidence type="ECO:0000256" key="1">
    <source>
        <dbReference type="ARBA" id="ARBA00005005"/>
    </source>
</evidence>
<protein>
    <submittedName>
        <fullName evidence="6">Enoyl-CoA hydratase-related protein</fullName>
    </submittedName>
</protein>
<accession>A0ABU7GGA1</accession>
<dbReference type="EMBL" id="JAZDQV010000010">
    <property type="protein sequence ID" value="MEE1878113.1"/>
    <property type="molecule type" value="Genomic_DNA"/>
</dbReference>
<organism evidence="6 7">
    <name type="scientific">Altererythrobacter litoralis</name>
    <dbReference type="NCBI Taxonomy" id="3113904"/>
    <lineage>
        <taxon>Bacteria</taxon>
        <taxon>Pseudomonadati</taxon>
        <taxon>Pseudomonadota</taxon>
        <taxon>Alphaproteobacteria</taxon>
        <taxon>Sphingomonadales</taxon>
        <taxon>Erythrobacteraceae</taxon>
        <taxon>Altererythrobacter</taxon>
    </lineage>
</organism>
<dbReference type="InterPro" id="IPR001753">
    <property type="entry name" value="Enoyl-CoA_hydra/iso"/>
</dbReference>
<dbReference type="PANTHER" id="PTHR43149">
    <property type="entry name" value="ENOYL-COA HYDRATASE"/>
    <property type="match status" value="1"/>
</dbReference>
<comment type="pathway">
    <text evidence="1">Lipid metabolism; fatty acid beta-oxidation.</text>
</comment>
<dbReference type="SUPFAM" id="SSF52096">
    <property type="entry name" value="ClpP/crotonase"/>
    <property type="match status" value="1"/>
</dbReference>
<sequence>MSAELLVETRDGVEIVTLNRPDKLNAMSAGLIAELDAYFRGLQDRLDVRVVILRGAGRAFCAGLDLTPGSWPGREGEGPVQGGWRTQRAIATVMQLMRQCLQPVIALGHGAACGGGFSLLLSSDVRIGAPSLRMNAAYIKIGLGGCDMGSSYFLPRLVGASVAAEFILTGNFMGAERALQCGLVSRVVEEEALLDAGLELARDMLATAPMGLRLSKDALNRNIDAPSFEAALAIEDRQQVMLAQTQDFEEAKRAFAEKRPPEYKDR</sequence>
<dbReference type="InterPro" id="IPR029045">
    <property type="entry name" value="ClpP/crotonase-like_dom_sf"/>
</dbReference>
<dbReference type="CDD" id="cd06558">
    <property type="entry name" value="crotonase-like"/>
    <property type="match status" value="1"/>
</dbReference>
<evidence type="ECO:0000313" key="7">
    <source>
        <dbReference type="Proteomes" id="UP001343492"/>
    </source>
</evidence>
<dbReference type="Proteomes" id="UP001343492">
    <property type="component" value="Unassembled WGS sequence"/>
</dbReference>
<dbReference type="InterPro" id="IPR045002">
    <property type="entry name" value="Ech1-like"/>
</dbReference>
<evidence type="ECO:0000256" key="3">
    <source>
        <dbReference type="ARBA" id="ARBA00022832"/>
    </source>
</evidence>
<dbReference type="Gene3D" id="3.90.226.10">
    <property type="entry name" value="2-enoyl-CoA Hydratase, Chain A, domain 1"/>
    <property type="match status" value="1"/>
</dbReference>
<dbReference type="InterPro" id="IPR014748">
    <property type="entry name" value="Enoyl-CoA_hydra_C"/>
</dbReference>
<comment type="similarity">
    <text evidence="2">Belongs to the enoyl-CoA hydratase/isomerase family.</text>
</comment>
<dbReference type="PANTHER" id="PTHR43149:SF1">
    <property type="entry name" value="DELTA(3,5)-DELTA(2,4)-DIENOYL-COA ISOMERASE, MITOCHONDRIAL"/>
    <property type="match status" value="1"/>
</dbReference>
<proteinExistence type="inferred from homology"/>
<reference evidence="6 7" key="1">
    <citation type="submission" date="2024-01" db="EMBL/GenBank/DDBJ databases">
        <title>The genome sequence of Erythrobacteraceae sp. strain 1XM1-14.</title>
        <authorList>
            <person name="Liu Y."/>
        </authorList>
    </citation>
    <scope>NUCLEOTIDE SEQUENCE [LARGE SCALE GENOMIC DNA]</scope>
    <source>
        <strain evidence="6 7">1XM1-14</strain>
    </source>
</reference>
<evidence type="ECO:0000256" key="5">
    <source>
        <dbReference type="ARBA" id="ARBA00023235"/>
    </source>
</evidence>
<dbReference type="Gene3D" id="1.10.12.10">
    <property type="entry name" value="Lyase 2-enoyl-coa Hydratase, Chain A, domain 2"/>
    <property type="match status" value="1"/>
</dbReference>
<keyword evidence="3" id="KW-0276">Fatty acid metabolism</keyword>
<comment type="caution">
    <text evidence="6">The sequence shown here is derived from an EMBL/GenBank/DDBJ whole genome shotgun (WGS) entry which is preliminary data.</text>
</comment>
<keyword evidence="5" id="KW-0413">Isomerase</keyword>
<evidence type="ECO:0000313" key="6">
    <source>
        <dbReference type="EMBL" id="MEE1878113.1"/>
    </source>
</evidence>
<dbReference type="RefSeq" id="WP_354145217.1">
    <property type="nucleotide sequence ID" value="NZ_JAZDQV010000010.1"/>
</dbReference>
<keyword evidence="7" id="KW-1185">Reference proteome</keyword>
<evidence type="ECO:0000256" key="2">
    <source>
        <dbReference type="ARBA" id="ARBA00005254"/>
    </source>
</evidence>
<gene>
    <name evidence="6" type="ORF">VRS74_10510</name>
</gene>
<keyword evidence="4" id="KW-0443">Lipid metabolism</keyword>
<name>A0ABU7GGA1_9SPHN</name>
<evidence type="ECO:0000256" key="4">
    <source>
        <dbReference type="ARBA" id="ARBA00023098"/>
    </source>
</evidence>